<keyword evidence="3" id="KW-1185">Reference proteome</keyword>
<dbReference type="AlphaFoldDB" id="A0A9D3MLA8"/>
<proteinExistence type="predicted"/>
<gene>
    <name evidence="2" type="ORF">ANANG_G00087840</name>
</gene>
<feature type="region of interest" description="Disordered" evidence="1">
    <location>
        <begin position="37"/>
        <end position="72"/>
    </location>
</feature>
<evidence type="ECO:0000313" key="3">
    <source>
        <dbReference type="Proteomes" id="UP001044222"/>
    </source>
</evidence>
<protein>
    <submittedName>
        <fullName evidence="2">Uncharacterized protein</fullName>
    </submittedName>
</protein>
<reference evidence="2" key="1">
    <citation type="submission" date="2021-01" db="EMBL/GenBank/DDBJ databases">
        <title>A chromosome-scale assembly of European eel, Anguilla anguilla.</title>
        <authorList>
            <person name="Henkel C."/>
            <person name="Jong-Raadsen S.A."/>
            <person name="Dufour S."/>
            <person name="Weltzien F.-A."/>
            <person name="Palstra A.P."/>
            <person name="Pelster B."/>
            <person name="Spaink H.P."/>
            <person name="Van Den Thillart G.E."/>
            <person name="Jansen H."/>
            <person name="Zahm M."/>
            <person name="Klopp C."/>
            <person name="Cedric C."/>
            <person name="Louis A."/>
            <person name="Berthelot C."/>
            <person name="Parey E."/>
            <person name="Roest Crollius H."/>
            <person name="Montfort J."/>
            <person name="Robinson-Rechavi M."/>
            <person name="Bucao C."/>
            <person name="Bouchez O."/>
            <person name="Gislard M."/>
            <person name="Lluch J."/>
            <person name="Milhes M."/>
            <person name="Lampietro C."/>
            <person name="Lopez Roques C."/>
            <person name="Donnadieu C."/>
            <person name="Braasch I."/>
            <person name="Desvignes T."/>
            <person name="Postlethwait J."/>
            <person name="Bobe J."/>
            <person name="Guiguen Y."/>
            <person name="Dirks R."/>
        </authorList>
    </citation>
    <scope>NUCLEOTIDE SEQUENCE</scope>
    <source>
        <strain evidence="2">Tag_6206</strain>
        <tissue evidence="2">Liver</tissue>
    </source>
</reference>
<sequence>MMVRLAVPRREKSKRKRGMLGMSSQLSSITRFGDITALTGGEGQDVDNPQPKKKKKKLMKKKTKKRAFKKHR</sequence>
<evidence type="ECO:0000313" key="2">
    <source>
        <dbReference type="EMBL" id="KAG5850952.1"/>
    </source>
</evidence>
<dbReference type="EMBL" id="JAFIRN010000004">
    <property type="protein sequence ID" value="KAG5850952.1"/>
    <property type="molecule type" value="Genomic_DNA"/>
</dbReference>
<organism evidence="2 3">
    <name type="scientific">Anguilla anguilla</name>
    <name type="common">European freshwater eel</name>
    <name type="synonym">Muraena anguilla</name>
    <dbReference type="NCBI Taxonomy" id="7936"/>
    <lineage>
        <taxon>Eukaryota</taxon>
        <taxon>Metazoa</taxon>
        <taxon>Chordata</taxon>
        <taxon>Craniata</taxon>
        <taxon>Vertebrata</taxon>
        <taxon>Euteleostomi</taxon>
        <taxon>Actinopterygii</taxon>
        <taxon>Neopterygii</taxon>
        <taxon>Teleostei</taxon>
        <taxon>Anguilliformes</taxon>
        <taxon>Anguillidae</taxon>
        <taxon>Anguilla</taxon>
    </lineage>
</organism>
<accession>A0A9D3MLA8</accession>
<name>A0A9D3MLA8_ANGAN</name>
<dbReference type="Proteomes" id="UP001044222">
    <property type="component" value="Unassembled WGS sequence"/>
</dbReference>
<evidence type="ECO:0000256" key="1">
    <source>
        <dbReference type="SAM" id="MobiDB-lite"/>
    </source>
</evidence>
<feature type="region of interest" description="Disordered" evidence="1">
    <location>
        <begin position="1"/>
        <end position="25"/>
    </location>
</feature>
<feature type="compositionally biased region" description="Basic residues" evidence="1">
    <location>
        <begin position="51"/>
        <end position="72"/>
    </location>
</feature>
<comment type="caution">
    <text evidence="2">The sequence shown here is derived from an EMBL/GenBank/DDBJ whole genome shotgun (WGS) entry which is preliminary data.</text>
</comment>